<feature type="domain" description="Histidine kinase" evidence="10">
    <location>
        <begin position="266"/>
        <end position="506"/>
    </location>
</feature>
<dbReference type="Proteomes" id="UP001501074">
    <property type="component" value="Unassembled WGS sequence"/>
</dbReference>
<dbReference type="SMART" id="SM00387">
    <property type="entry name" value="HATPase_c"/>
    <property type="match status" value="1"/>
</dbReference>
<dbReference type="EMBL" id="BAAAZO010000003">
    <property type="protein sequence ID" value="GAA3607821.1"/>
    <property type="molecule type" value="Genomic_DNA"/>
</dbReference>
<dbReference type="InterPro" id="IPR002545">
    <property type="entry name" value="CheW-lke_dom"/>
</dbReference>
<dbReference type="InterPro" id="IPR037006">
    <property type="entry name" value="CheA-like_homodim_sf"/>
</dbReference>
<evidence type="ECO:0000256" key="5">
    <source>
        <dbReference type="ARBA" id="ARBA00022679"/>
    </source>
</evidence>
<dbReference type="Pfam" id="PF02518">
    <property type="entry name" value="HATPase_c"/>
    <property type="match status" value="1"/>
</dbReference>
<dbReference type="Gene3D" id="2.40.50.180">
    <property type="entry name" value="CheA-289, Domain 4"/>
    <property type="match status" value="1"/>
</dbReference>
<evidence type="ECO:0000259" key="12">
    <source>
        <dbReference type="PROSITE" id="PS50894"/>
    </source>
</evidence>
<dbReference type="Pfam" id="PF01627">
    <property type="entry name" value="Hpt"/>
    <property type="match status" value="1"/>
</dbReference>
<keyword evidence="4 8" id="KW-0597">Phosphoprotein</keyword>
<dbReference type="PROSITE" id="PS50894">
    <property type="entry name" value="HPT"/>
    <property type="match status" value="1"/>
</dbReference>
<comment type="subcellular location">
    <subcellularLocation>
        <location evidence="2">Cell membrane</location>
    </subcellularLocation>
</comment>
<dbReference type="SMART" id="SM01231">
    <property type="entry name" value="H-kinase_dim"/>
    <property type="match status" value="1"/>
</dbReference>
<dbReference type="InterPro" id="IPR004358">
    <property type="entry name" value="Sig_transdc_His_kin-like_C"/>
</dbReference>
<dbReference type="InterPro" id="IPR036641">
    <property type="entry name" value="HPT_dom_sf"/>
</dbReference>
<evidence type="ECO:0000256" key="1">
    <source>
        <dbReference type="ARBA" id="ARBA00000085"/>
    </source>
</evidence>
<evidence type="ECO:0000256" key="3">
    <source>
        <dbReference type="ARBA" id="ARBA00012438"/>
    </source>
</evidence>
<dbReference type="SUPFAM" id="SSF47384">
    <property type="entry name" value="Homodimeric domain of signal transducing histidine kinase"/>
    <property type="match status" value="1"/>
</dbReference>
<keyword evidence="14" id="KW-1185">Reference proteome</keyword>
<organism evidence="13 14">
    <name type="scientific">Kineosporia mesophila</name>
    <dbReference type="NCBI Taxonomy" id="566012"/>
    <lineage>
        <taxon>Bacteria</taxon>
        <taxon>Bacillati</taxon>
        <taxon>Actinomycetota</taxon>
        <taxon>Actinomycetes</taxon>
        <taxon>Kineosporiales</taxon>
        <taxon>Kineosporiaceae</taxon>
        <taxon>Kineosporia</taxon>
    </lineage>
</organism>
<dbReference type="InterPro" id="IPR004105">
    <property type="entry name" value="CheA-like_dim"/>
</dbReference>
<protein>
    <recommendedName>
        <fullName evidence="3">histidine kinase</fullName>
        <ecNumber evidence="3">2.7.13.3</ecNumber>
    </recommendedName>
</protein>
<keyword evidence="6" id="KW-0418">Kinase</keyword>
<sequence length="828" mass="88202">MEAIDEIVAEFLVESHENLDQLDTDLLALEQDPTSRDLLGSVFRTIHTIKGTSGFLAFNKLEKLTHVGENLLSRMRDGKILLNEDRTSALLAMVDAVRGLLSHIEASGLEGDDDHTELVARLGQLLEDGAIEAPPLIPAQGSSPEAATGATEAVTGAGDSTEEVVHAAAQAAAAQAIEAAHELAEAAKGHPEEIPAGAQVVSAEVSITNVPEPPAAAAPPPPPAPTPPPPAEKPAEKPAAKAAPEPGEAGETKRSVVESSVRVDIGLLDTLMSMVGELVLSRNALVSELDEQNDSALARSAQRLSLITSELQEQVMKTRMQPVDTVWSKLPRVVRDLSHQLSRNVRLEMEGRDTELDRSVLEAIKDPMTHLVRNAIDHGIETPEVRIGKGKNPEGVLMLRAYHEAGLVHLEIIDDGAGIDHNIVGNKAVERGLVTQAQLEKMTSREITQMIFLPGFSTAAKVTNVSGRGVGMDVVKTRIEAIGGSVDVVSNLGAGSTFRLSIPLTLAIIPALTIGCYGHRYAVPQVSVLELVRLSGEHARGGIEHISGAPVYRLRGSLLPLVQLDEQLELVSIGTSSGGGRNDDGRGGFIVVLQAEQHRFGLVVDDVLDTQEIVVKPLGRHLKALPMYQGATIHGDGSVVLILDATAIARRADVLSNQAAAASSSVMEETTPIDPVLVVELSGGRRTAIPLDMVTRLEEIPNETIERVGGREVVQYRGHIMPLVRLANLLGAYGEETDNARVQLVVYTRGERSVGFAVERIMDIATERAGSRSDIDDHALLGSIVVGDRVVELLDVQAAVLAADPAFYQDDAGATTVQQLGDLYEEAL</sequence>
<evidence type="ECO:0000256" key="8">
    <source>
        <dbReference type="PROSITE-ProRule" id="PRU00110"/>
    </source>
</evidence>
<evidence type="ECO:0000256" key="9">
    <source>
        <dbReference type="SAM" id="MobiDB-lite"/>
    </source>
</evidence>
<feature type="compositionally biased region" description="Low complexity" evidence="9">
    <location>
        <begin position="240"/>
        <end position="249"/>
    </location>
</feature>
<dbReference type="InterPro" id="IPR051315">
    <property type="entry name" value="Bact_Chemotaxis_CheA"/>
</dbReference>
<dbReference type="SUPFAM" id="SSF55874">
    <property type="entry name" value="ATPase domain of HSP90 chaperone/DNA topoisomerase II/histidine kinase"/>
    <property type="match status" value="1"/>
</dbReference>
<dbReference type="Pfam" id="PF01584">
    <property type="entry name" value="CheW"/>
    <property type="match status" value="2"/>
</dbReference>
<evidence type="ECO:0000256" key="7">
    <source>
        <dbReference type="ARBA" id="ARBA00023012"/>
    </source>
</evidence>
<dbReference type="PROSITE" id="PS50851">
    <property type="entry name" value="CHEW"/>
    <property type="match status" value="2"/>
</dbReference>
<keyword evidence="7" id="KW-0902">Two-component regulatory system</keyword>
<dbReference type="Gene3D" id="1.10.287.560">
    <property type="entry name" value="Histidine kinase CheA-like, homodimeric domain"/>
    <property type="match status" value="1"/>
</dbReference>
<dbReference type="InterPro" id="IPR036890">
    <property type="entry name" value="HATPase_C_sf"/>
</dbReference>
<feature type="compositionally biased region" description="Low complexity" evidence="9">
    <location>
        <begin position="145"/>
        <end position="158"/>
    </location>
</feature>
<feature type="region of interest" description="Disordered" evidence="9">
    <location>
        <begin position="135"/>
        <end position="169"/>
    </location>
</feature>
<feature type="domain" description="CheW-like" evidence="11">
    <location>
        <begin position="673"/>
        <end position="805"/>
    </location>
</feature>
<feature type="domain" description="HPt" evidence="12">
    <location>
        <begin position="1"/>
        <end position="104"/>
    </location>
</feature>
<evidence type="ECO:0000313" key="14">
    <source>
        <dbReference type="Proteomes" id="UP001501074"/>
    </source>
</evidence>
<dbReference type="PROSITE" id="PS50109">
    <property type="entry name" value="HIS_KIN"/>
    <property type="match status" value="1"/>
</dbReference>
<gene>
    <name evidence="13" type="ORF">GCM10022223_24790</name>
</gene>
<reference evidence="14" key="1">
    <citation type="journal article" date="2019" name="Int. J. Syst. Evol. Microbiol.">
        <title>The Global Catalogue of Microorganisms (GCM) 10K type strain sequencing project: providing services to taxonomists for standard genome sequencing and annotation.</title>
        <authorList>
            <consortium name="The Broad Institute Genomics Platform"/>
            <consortium name="The Broad Institute Genome Sequencing Center for Infectious Disease"/>
            <person name="Wu L."/>
            <person name="Ma J."/>
        </authorList>
    </citation>
    <scope>NUCLEOTIDE SEQUENCE [LARGE SCALE GENOMIC DNA]</scope>
    <source>
        <strain evidence="14">JCM 16902</strain>
    </source>
</reference>
<dbReference type="CDD" id="cd00088">
    <property type="entry name" value="HPT"/>
    <property type="match status" value="1"/>
</dbReference>
<dbReference type="SUPFAM" id="SSF47226">
    <property type="entry name" value="Histidine-containing phosphotransfer domain, HPT domain"/>
    <property type="match status" value="1"/>
</dbReference>
<dbReference type="SMART" id="SM00073">
    <property type="entry name" value="HPT"/>
    <property type="match status" value="1"/>
</dbReference>
<name>A0ABP6ZI71_9ACTN</name>
<dbReference type="PANTHER" id="PTHR43395:SF1">
    <property type="entry name" value="CHEMOTAXIS PROTEIN CHEA"/>
    <property type="match status" value="1"/>
</dbReference>
<dbReference type="SUPFAM" id="SSF50341">
    <property type="entry name" value="CheW-like"/>
    <property type="match status" value="2"/>
</dbReference>
<dbReference type="Gene3D" id="2.30.30.40">
    <property type="entry name" value="SH3 Domains"/>
    <property type="match status" value="1"/>
</dbReference>
<feature type="domain" description="CheW-like" evidence="11">
    <location>
        <begin position="508"/>
        <end position="654"/>
    </location>
</feature>
<dbReference type="Gene3D" id="1.20.120.160">
    <property type="entry name" value="HPT domain"/>
    <property type="match status" value="1"/>
</dbReference>
<evidence type="ECO:0000313" key="13">
    <source>
        <dbReference type="EMBL" id="GAA3607821.1"/>
    </source>
</evidence>
<dbReference type="InterPro" id="IPR005467">
    <property type="entry name" value="His_kinase_dom"/>
</dbReference>
<dbReference type="CDD" id="cd16916">
    <property type="entry name" value="HATPase_CheA-like"/>
    <property type="match status" value="1"/>
</dbReference>
<dbReference type="EC" id="2.7.13.3" evidence="3"/>
<evidence type="ECO:0000256" key="4">
    <source>
        <dbReference type="ARBA" id="ARBA00022553"/>
    </source>
</evidence>
<dbReference type="InterPro" id="IPR036097">
    <property type="entry name" value="HisK_dim/P_sf"/>
</dbReference>
<dbReference type="PANTHER" id="PTHR43395">
    <property type="entry name" value="SENSOR HISTIDINE KINASE CHEA"/>
    <property type="match status" value="1"/>
</dbReference>
<dbReference type="InterPro" id="IPR008207">
    <property type="entry name" value="Sig_transdc_His_kin_Hpt_dom"/>
</dbReference>
<evidence type="ECO:0000256" key="6">
    <source>
        <dbReference type="ARBA" id="ARBA00022777"/>
    </source>
</evidence>
<dbReference type="InterPro" id="IPR003594">
    <property type="entry name" value="HATPase_dom"/>
</dbReference>
<feature type="region of interest" description="Disordered" evidence="9">
    <location>
        <begin position="211"/>
        <end position="258"/>
    </location>
</feature>
<evidence type="ECO:0000259" key="11">
    <source>
        <dbReference type="PROSITE" id="PS50851"/>
    </source>
</evidence>
<proteinExistence type="predicted"/>
<comment type="caution">
    <text evidence="13">The sequence shown here is derived from an EMBL/GenBank/DDBJ whole genome shotgun (WGS) entry which is preliminary data.</text>
</comment>
<comment type="catalytic activity">
    <reaction evidence="1">
        <text>ATP + protein L-histidine = ADP + protein N-phospho-L-histidine.</text>
        <dbReference type="EC" id="2.7.13.3"/>
    </reaction>
</comment>
<keyword evidence="5" id="KW-0808">Transferase</keyword>
<dbReference type="Gene3D" id="3.30.565.10">
    <property type="entry name" value="Histidine kinase-like ATPase, C-terminal domain"/>
    <property type="match status" value="1"/>
</dbReference>
<feature type="modified residue" description="Phosphohistidine" evidence="8">
    <location>
        <position position="47"/>
    </location>
</feature>
<evidence type="ECO:0000259" key="10">
    <source>
        <dbReference type="PROSITE" id="PS50109"/>
    </source>
</evidence>
<dbReference type="PRINTS" id="PR00344">
    <property type="entry name" value="BCTRLSENSOR"/>
</dbReference>
<dbReference type="RefSeq" id="WP_231483771.1">
    <property type="nucleotide sequence ID" value="NZ_BAAAZO010000003.1"/>
</dbReference>
<evidence type="ECO:0000256" key="2">
    <source>
        <dbReference type="ARBA" id="ARBA00004236"/>
    </source>
</evidence>
<accession>A0ABP6ZI71</accession>
<feature type="compositionally biased region" description="Pro residues" evidence="9">
    <location>
        <begin position="211"/>
        <end position="232"/>
    </location>
</feature>
<dbReference type="SMART" id="SM00260">
    <property type="entry name" value="CheW"/>
    <property type="match status" value="2"/>
</dbReference>
<dbReference type="Pfam" id="PF02895">
    <property type="entry name" value="H-kinase_dim"/>
    <property type="match status" value="1"/>
</dbReference>
<dbReference type="InterPro" id="IPR036061">
    <property type="entry name" value="CheW-like_dom_sf"/>
</dbReference>